<dbReference type="InterPro" id="IPR027356">
    <property type="entry name" value="NPH3_dom"/>
</dbReference>
<dbReference type="UniPathway" id="UPA00143"/>
<dbReference type="GO" id="GO:0016567">
    <property type="term" value="P:protein ubiquitination"/>
    <property type="evidence" value="ECO:0007669"/>
    <property type="project" value="UniProtKB-UniPathway"/>
</dbReference>
<evidence type="ECO:0000256" key="2">
    <source>
        <dbReference type="ARBA" id="ARBA00004906"/>
    </source>
</evidence>
<dbReference type="Pfam" id="PF03000">
    <property type="entry name" value="NPH3"/>
    <property type="match status" value="1"/>
</dbReference>
<keyword evidence="3" id="KW-0833">Ubl conjugation pathway</keyword>
<dbReference type="SUPFAM" id="SSF54695">
    <property type="entry name" value="POZ domain"/>
    <property type="match status" value="1"/>
</dbReference>
<evidence type="ECO:0000313" key="9">
    <source>
        <dbReference type="Proteomes" id="UP000501690"/>
    </source>
</evidence>
<evidence type="ECO:0000259" key="7">
    <source>
        <dbReference type="PROSITE" id="PS51649"/>
    </source>
</evidence>
<organism evidence="8 9">
    <name type="scientific">Vigna unguiculata</name>
    <name type="common">Cowpea</name>
    <dbReference type="NCBI Taxonomy" id="3917"/>
    <lineage>
        <taxon>Eukaryota</taxon>
        <taxon>Viridiplantae</taxon>
        <taxon>Streptophyta</taxon>
        <taxon>Embryophyta</taxon>
        <taxon>Tracheophyta</taxon>
        <taxon>Spermatophyta</taxon>
        <taxon>Magnoliopsida</taxon>
        <taxon>eudicotyledons</taxon>
        <taxon>Gunneridae</taxon>
        <taxon>Pentapetalae</taxon>
        <taxon>rosids</taxon>
        <taxon>fabids</taxon>
        <taxon>Fabales</taxon>
        <taxon>Fabaceae</taxon>
        <taxon>Papilionoideae</taxon>
        <taxon>50 kb inversion clade</taxon>
        <taxon>NPAAA clade</taxon>
        <taxon>indigoferoid/millettioid clade</taxon>
        <taxon>Phaseoleae</taxon>
        <taxon>Vigna</taxon>
    </lineage>
</organism>
<gene>
    <name evidence="8" type="ORF">DEO72_LG2g1861</name>
</gene>
<keyword evidence="9" id="KW-1185">Reference proteome</keyword>
<evidence type="ECO:0000256" key="4">
    <source>
        <dbReference type="PROSITE-ProRule" id="PRU00982"/>
    </source>
</evidence>
<dbReference type="InterPro" id="IPR011333">
    <property type="entry name" value="SKP1/BTB/POZ_sf"/>
</dbReference>
<comment type="pathway">
    <text evidence="2">Protein modification; protein ubiquitination.</text>
</comment>
<dbReference type="PANTHER" id="PTHR32370">
    <property type="entry name" value="OS12G0117600 PROTEIN"/>
    <property type="match status" value="1"/>
</dbReference>
<sequence length="495" mass="56025">MKFLTEVNKMTYNGDNKSIEKSFQNCVLLCAVREASEKEMRGLNQLGAVETIYEEECEFSSTSSRSLSPSFSSSPASLHSRVKAWSLKIGRETDVLIRVQGTCFRLHKDRVVSQSSYLKRHLTETSDLTISPPLNITAETFAAVAEFCYNVRVQMTPANVAVIRTASEMLGMTAADGLSHIAETCFCEVVCTNPEQALTVLRSCIPLLPEAETTATLVSRCIEALVTIHGITRLNEVNEMQPRDFQIVAESFGRRFENHDVLYKMIDWYLQENKFKKVTEDERTGICSCIDCTKLSSVALVECVQNPRMPLRLVMRAVLVEHLNTRHSIAIASSQVQRHQLRFESNEGRQRRRSMTLGDFLHRDAALRQTERLKTAMDSTNARIGSLEEEMRCMNRVLRECEGKEGEEERGVLGSERSASFHFVPVENGRVKKGERWSRSSSRIDFDGRKEERQGKRSSFSVDVGSVTPKMNGTFRQRFVIGLRNAFRVQNSTST</sequence>
<name>A0A4D6KVT0_VIGUN</name>
<dbReference type="EMBL" id="CP039346">
    <property type="protein sequence ID" value="QCD81532.1"/>
    <property type="molecule type" value="Genomic_DNA"/>
</dbReference>
<dbReference type="PROSITE" id="PS51649">
    <property type="entry name" value="NPH3"/>
    <property type="match status" value="1"/>
</dbReference>
<evidence type="ECO:0000313" key="8">
    <source>
        <dbReference type="EMBL" id="QCD81532.1"/>
    </source>
</evidence>
<evidence type="ECO:0000259" key="6">
    <source>
        <dbReference type="PROSITE" id="PS50097"/>
    </source>
</evidence>
<keyword evidence="5" id="KW-0175">Coiled coil</keyword>
<feature type="coiled-coil region" evidence="5">
    <location>
        <begin position="370"/>
        <end position="404"/>
    </location>
</feature>
<comment type="similarity">
    <text evidence="4">Belongs to the NPH3 family.</text>
</comment>
<evidence type="ECO:0000256" key="1">
    <source>
        <dbReference type="ARBA" id="ARBA00004184"/>
    </source>
</evidence>
<dbReference type="Proteomes" id="UP000501690">
    <property type="component" value="Linkage Group LG2"/>
</dbReference>
<dbReference type="AlphaFoldDB" id="A0A4D6KVT0"/>
<dbReference type="Gene3D" id="3.30.710.10">
    <property type="entry name" value="Potassium Channel Kv1.1, Chain A"/>
    <property type="match status" value="1"/>
</dbReference>
<accession>A0A4D6KVT0</accession>
<evidence type="ECO:0000256" key="5">
    <source>
        <dbReference type="SAM" id="Coils"/>
    </source>
</evidence>
<feature type="domain" description="BTB" evidence="6">
    <location>
        <begin position="93"/>
        <end position="157"/>
    </location>
</feature>
<dbReference type="InterPro" id="IPR043454">
    <property type="entry name" value="NPH3/RPT2-like"/>
</dbReference>
<comment type="subcellular location">
    <subcellularLocation>
        <location evidence="1">Endomembrane system</location>
        <topology evidence="1">Peripheral membrane protein</topology>
    </subcellularLocation>
</comment>
<reference evidence="8 9" key="1">
    <citation type="submission" date="2019-04" db="EMBL/GenBank/DDBJ databases">
        <title>An improved genome assembly and genetic linkage map for asparagus bean, Vigna unguiculata ssp. sesquipedialis.</title>
        <authorList>
            <person name="Xia Q."/>
            <person name="Zhang R."/>
            <person name="Dong Y."/>
        </authorList>
    </citation>
    <scope>NUCLEOTIDE SEQUENCE [LARGE SCALE GENOMIC DNA]</scope>
    <source>
        <tissue evidence="8">Leaf</tissue>
    </source>
</reference>
<dbReference type="Pfam" id="PF00651">
    <property type="entry name" value="BTB"/>
    <property type="match status" value="1"/>
</dbReference>
<evidence type="ECO:0000256" key="3">
    <source>
        <dbReference type="ARBA" id="ARBA00022786"/>
    </source>
</evidence>
<protein>
    <submittedName>
        <fullName evidence="8">Uncharacterized protein</fullName>
    </submittedName>
</protein>
<dbReference type="InterPro" id="IPR000210">
    <property type="entry name" value="BTB/POZ_dom"/>
</dbReference>
<feature type="domain" description="NPH3" evidence="7">
    <location>
        <begin position="255"/>
        <end position="324"/>
    </location>
</feature>
<proteinExistence type="inferred from homology"/>
<dbReference type="PROSITE" id="PS50097">
    <property type="entry name" value="BTB"/>
    <property type="match status" value="1"/>
</dbReference>
<dbReference type="GO" id="GO:0012505">
    <property type="term" value="C:endomembrane system"/>
    <property type="evidence" value="ECO:0007669"/>
    <property type="project" value="UniProtKB-SubCell"/>
</dbReference>